<dbReference type="Pfam" id="PF00075">
    <property type="entry name" value="RNase_H"/>
    <property type="match status" value="1"/>
</dbReference>
<protein>
    <recommendedName>
        <fullName evidence="1">RNA-directed DNA polymerase</fullName>
        <ecNumber evidence="1">2.7.7.49</ecNumber>
    </recommendedName>
</protein>
<dbReference type="Gene3D" id="1.10.287.210">
    <property type="match status" value="1"/>
</dbReference>
<keyword evidence="5" id="KW-0479">Metal-binding</keyword>
<evidence type="ECO:0000256" key="8">
    <source>
        <dbReference type="ARBA" id="ARBA00022833"/>
    </source>
</evidence>
<keyword evidence="3" id="KW-0548">Nucleotidyltransferase</keyword>
<evidence type="ECO:0000256" key="10">
    <source>
        <dbReference type="ARBA" id="ARBA00022918"/>
    </source>
</evidence>
<dbReference type="PANTHER" id="PTHR41694:SF4">
    <property type="entry name" value="ENDOGENOUS RETROVIRUS GROUP K MEMBER 10 POL PROTEIN-RELATED"/>
    <property type="match status" value="1"/>
</dbReference>
<dbReference type="Gene3D" id="1.10.10.200">
    <property type="match status" value="1"/>
</dbReference>
<dbReference type="PANTHER" id="PTHR41694">
    <property type="entry name" value="ENDOGENOUS RETROVIRUS GROUP K MEMBER POL PROTEIN"/>
    <property type="match status" value="1"/>
</dbReference>
<dbReference type="InterPro" id="IPR001037">
    <property type="entry name" value="Integrase_C_retrovir"/>
</dbReference>
<dbReference type="GO" id="GO:0015074">
    <property type="term" value="P:DNA integration"/>
    <property type="evidence" value="ECO:0007669"/>
    <property type="project" value="UniProtKB-KW"/>
</dbReference>
<dbReference type="PROSITE" id="PS51027">
    <property type="entry name" value="INTEGRASE_DBD"/>
    <property type="match status" value="1"/>
</dbReference>
<evidence type="ECO:0000256" key="4">
    <source>
        <dbReference type="ARBA" id="ARBA00022722"/>
    </source>
</evidence>
<keyword evidence="4" id="KW-0540">Nuclease</keyword>
<feature type="chain" id="PRO_5018282683" description="RNA-directed DNA polymerase" evidence="15">
    <location>
        <begin position="25"/>
        <end position="1205"/>
    </location>
</feature>
<dbReference type="Pfam" id="PF00665">
    <property type="entry name" value="rve"/>
    <property type="match status" value="1"/>
</dbReference>
<dbReference type="Pfam" id="PF02022">
    <property type="entry name" value="Integrase_Zn"/>
    <property type="match status" value="1"/>
</dbReference>
<dbReference type="InterPro" id="IPR012337">
    <property type="entry name" value="RNaseH-like_sf"/>
</dbReference>
<evidence type="ECO:0000256" key="7">
    <source>
        <dbReference type="ARBA" id="ARBA00022801"/>
    </source>
</evidence>
<evidence type="ECO:0000313" key="20">
    <source>
        <dbReference type="EMBL" id="RMB93123.1"/>
    </source>
</evidence>
<keyword evidence="9" id="KW-0229">DNA integration</keyword>
<evidence type="ECO:0000259" key="16">
    <source>
        <dbReference type="PROSITE" id="PS50876"/>
    </source>
</evidence>
<evidence type="ECO:0000256" key="1">
    <source>
        <dbReference type="ARBA" id="ARBA00012493"/>
    </source>
</evidence>
<dbReference type="SUPFAM" id="SSF46919">
    <property type="entry name" value="N-terminal Zn binding domain of HIV integrase"/>
    <property type="match status" value="1"/>
</dbReference>
<dbReference type="SUPFAM" id="SSF50122">
    <property type="entry name" value="DNA-binding domain of retroviral integrase"/>
    <property type="match status" value="1"/>
</dbReference>
<evidence type="ECO:0000259" key="17">
    <source>
        <dbReference type="PROSITE" id="PS50879"/>
    </source>
</evidence>
<dbReference type="GO" id="GO:0003964">
    <property type="term" value="F:RNA-directed DNA polymerase activity"/>
    <property type="evidence" value="ECO:0007669"/>
    <property type="project" value="UniProtKB-KW"/>
</dbReference>
<dbReference type="GO" id="GO:0008270">
    <property type="term" value="F:zinc ion binding"/>
    <property type="evidence" value="ECO:0007669"/>
    <property type="project" value="UniProtKB-KW"/>
</dbReference>
<dbReference type="Pfam" id="PF00429">
    <property type="entry name" value="TLV_coat"/>
    <property type="match status" value="1"/>
</dbReference>
<sequence>MAHTGLLGGIVLILFIKHIYETKACTNCYHPVYDGEDLRSLFRVHTNVNPNCFDHSQLNTCQEDGKVYWTTKNTASYAQCLFGECPIGDTWLCFEADQKGLRDIIKEKVLTTKFEKSLDIPSGKNLFIDLVERISRELNLTECWICGGTQMSEIWPWEGISLSPLEILKWKQTEQNTRSLRTRGREKWDLKSKIIGEECIMRTGTRYQTRVGKLMCKRYIIVINLSAKWVPKGPNKYWSTENTEKCIFNEKYELYECIDKAINPFWGIKELSRFWQQPFETREDYWEAPNHLFWICGDTAYTKLPGDWSGSCTIGIIKPAFFLLPKRLGAHLGVPVYDNLGKVKRKKRDTLTIGGDQKWKGKIWTPEEIIKTYGPATWAQDGSWGYRTPIYTLNRIIRLQAVLEMISNRTALALDHISDQLTQTRAVIYQIRLAVDYLLADEGGICGKFNLSECCLEIDDKSAVIKNISKEIRKLAYVGNQEWTPLMDTNGWNSFWSFKGDWWKKAGFMIICSITGLMFLPCLIPYLIRTITSTVQASIQIPKATSQKQTKMMVIESQGPEHENAKEIYEKFQKCRKIYFQEEEGERELVSPRELTPEAKTAIEKVQKALSEGQAHQCEPNIPFQFIVLGKLPHLHGLIFQWIEGQRDSLLIIEWVFLSQQRSKTITEPQELIAQLIRKARVRLCELAGCDFTCIHLPVKLSKEGRNSPKRLTKEMFEHLLQSNASLQLSLDSYRGQISVHAPSHKLLSEEFHLIPREKRSRRPLKALTVFTDASGASHKSVMTWRNPQTQRWEADVEFVEGSPQVAELATVVRAFEKFSEPINLVTDSAYVAGVVSRAEQAVLKEIDNEHLFRLLSKLIYLISHREHPFYVMYVRSHTDLPGEIAEGNHQADSLAAPVENARLPDIFQQAKLSHQQYHQNVPGLIRQFQLTRSQARAIVATCPNCQVQAMPSMGMGVNPRGLGSCEVWQTDITRIPSFGHLKYVLVSIDTHSGAVCASAHAGEKTEHAEKHLVQAFSVLGIPKEIKTDNSPAYASKEFLEFVQQWGVEHKTGIPHSPTGQAVVERAHQTLKQVLARQSSTTVWMSPHEKLCKATFTINFLNCSFENMSPPVARHFNSGNQFKLSQRPPVMIRDPETWETKGPYELVTWGRGYACVATPSGPRWIPQKWVKHFVPKNPAPAEGDKRQVAVASKRRCHWMEEKESS</sequence>
<dbReference type="EC" id="2.7.7.49" evidence="1"/>
<dbReference type="InterPro" id="IPR001584">
    <property type="entry name" value="Integrase_cat-core"/>
</dbReference>
<name>A0A3M0J2C0_HIRRU</name>
<feature type="domain" description="Integrase-type" evidence="19">
    <location>
        <begin position="1128"/>
        <end position="1175"/>
    </location>
</feature>
<evidence type="ECO:0000256" key="13">
    <source>
        <dbReference type="PROSITE-ProRule" id="PRU00450"/>
    </source>
</evidence>
<organism evidence="20 21">
    <name type="scientific">Hirundo rustica rustica</name>
    <dbReference type="NCBI Taxonomy" id="333673"/>
    <lineage>
        <taxon>Eukaryota</taxon>
        <taxon>Metazoa</taxon>
        <taxon>Chordata</taxon>
        <taxon>Craniata</taxon>
        <taxon>Vertebrata</taxon>
        <taxon>Euteleostomi</taxon>
        <taxon>Archelosauria</taxon>
        <taxon>Archosauria</taxon>
        <taxon>Dinosauria</taxon>
        <taxon>Saurischia</taxon>
        <taxon>Theropoda</taxon>
        <taxon>Coelurosauria</taxon>
        <taxon>Aves</taxon>
        <taxon>Neognathae</taxon>
        <taxon>Neoaves</taxon>
        <taxon>Telluraves</taxon>
        <taxon>Australaves</taxon>
        <taxon>Passeriformes</taxon>
        <taxon>Sylvioidea</taxon>
        <taxon>Hirundinidae</taxon>
        <taxon>Hirundo</taxon>
    </lineage>
</organism>
<keyword evidence="21" id="KW-1185">Reference proteome</keyword>
<dbReference type="OrthoDB" id="8949317at2759"/>
<keyword evidence="13" id="KW-0863">Zinc-finger</keyword>
<keyword evidence="2" id="KW-0808">Transferase</keyword>
<gene>
    <name evidence="20" type="ORF">DUI87_30444</name>
</gene>
<dbReference type="Gene3D" id="3.30.420.10">
    <property type="entry name" value="Ribonuclease H-like superfamily/Ribonuclease H"/>
    <property type="match status" value="2"/>
</dbReference>
<evidence type="ECO:0000256" key="11">
    <source>
        <dbReference type="ARBA" id="ARBA00023125"/>
    </source>
</evidence>
<evidence type="ECO:0000256" key="14">
    <source>
        <dbReference type="PROSITE-ProRule" id="PRU00506"/>
    </source>
</evidence>
<keyword evidence="15" id="KW-0732">Signal</keyword>
<feature type="domain" description="Integrase catalytic" evidence="18">
    <location>
        <begin position="956"/>
        <end position="1119"/>
    </location>
</feature>
<dbReference type="PROSITE" id="PS50876">
    <property type="entry name" value="ZF_INTEGRASE"/>
    <property type="match status" value="1"/>
</dbReference>
<feature type="DNA-binding region" description="Integrase-type" evidence="14">
    <location>
        <begin position="1128"/>
        <end position="1175"/>
    </location>
</feature>
<evidence type="ECO:0000256" key="3">
    <source>
        <dbReference type="ARBA" id="ARBA00022695"/>
    </source>
</evidence>
<evidence type="ECO:0000256" key="9">
    <source>
        <dbReference type="ARBA" id="ARBA00022908"/>
    </source>
</evidence>
<comment type="caution">
    <text evidence="20">The sequence shown here is derived from an EMBL/GenBank/DDBJ whole genome shotgun (WGS) entry which is preliminary data.</text>
</comment>
<dbReference type="SUPFAM" id="SSF53098">
    <property type="entry name" value="Ribonuclease H-like"/>
    <property type="match status" value="2"/>
</dbReference>
<evidence type="ECO:0000256" key="6">
    <source>
        <dbReference type="ARBA" id="ARBA00022759"/>
    </source>
</evidence>
<feature type="signal peptide" evidence="15">
    <location>
        <begin position="1"/>
        <end position="24"/>
    </location>
</feature>
<keyword evidence="8" id="KW-0862">Zinc</keyword>
<dbReference type="Gene3D" id="2.30.30.10">
    <property type="entry name" value="Integrase, C-terminal domain superfamily, retroviral"/>
    <property type="match status" value="1"/>
</dbReference>
<dbReference type="InterPro" id="IPR036862">
    <property type="entry name" value="Integrase_C_dom_sf_retrovir"/>
</dbReference>
<dbReference type="PROSITE" id="PS50994">
    <property type="entry name" value="INTEGRASE"/>
    <property type="match status" value="1"/>
</dbReference>
<dbReference type="GO" id="GO:0035613">
    <property type="term" value="F:RNA stem-loop binding"/>
    <property type="evidence" value="ECO:0007669"/>
    <property type="project" value="TreeGrafter"/>
</dbReference>
<keyword evidence="10" id="KW-0695">RNA-directed DNA polymerase</keyword>
<evidence type="ECO:0000256" key="15">
    <source>
        <dbReference type="SAM" id="SignalP"/>
    </source>
</evidence>
<evidence type="ECO:0000259" key="19">
    <source>
        <dbReference type="PROSITE" id="PS51027"/>
    </source>
</evidence>
<reference evidence="20 21" key="1">
    <citation type="submission" date="2018-07" db="EMBL/GenBank/DDBJ databases">
        <title>A high quality draft genome assembly of the barn swallow (H. rustica rustica).</title>
        <authorList>
            <person name="Formenti G."/>
            <person name="Chiara M."/>
            <person name="Poveda L."/>
            <person name="Francoijs K.-J."/>
            <person name="Bonisoli-Alquati A."/>
            <person name="Canova L."/>
            <person name="Gianfranceschi L."/>
            <person name="Horner D.S."/>
            <person name="Saino N."/>
        </authorList>
    </citation>
    <scope>NUCLEOTIDE SEQUENCE [LARGE SCALE GENOMIC DNA]</scope>
    <source>
        <strain evidence="20">Chelidonia</strain>
        <tissue evidence="20">Blood</tissue>
    </source>
</reference>
<keyword evidence="6" id="KW-0255">Endonuclease</keyword>
<dbReference type="AlphaFoldDB" id="A0A3M0J2C0"/>
<evidence type="ECO:0000259" key="18">
    <source>
        <dbReference type="PROSITE" id="PS50994"/>
    </source>
</evidence>
<keyword evidence="11" id="KW-0238">DNA-binding</keyword>
<dbReference type="InterPro" id="IPR002156">
    <property type="entry name" value="RNaseH_domain"/>
</dbReference>
<dbReference type="EMBL" id="QRBI01000212">
    <property type="protein sequence ID" value="RMB93123.1"/>
    <property type="molecule type" value="Genomic_DNA"/>
</dbReference>
<accession>A0A3M0J2C0</accession>
<dbReference type="Proteomes" id="UP000269221">
    <property type="component" value="Unassembled WGS sequence"/>
</dbReference>
<proteinExistence type="predicted"/>
<dbReference type="PROSITE" id="PS50879">
    <property type="entry name" value="RNASE_H_1"/>
    <property type="match status" value="1"/>
</dbReference>
<feature type="domain" description="RNase H type-1" evidence="17">
    <location>
        <begin position="764"/>
        <end position="901"/>
    </location>
</feature>
<keyword evidence="12" id="KW-0511">Multifunctional enzyme</keyword>
<keyword evidence="7" id="KW-0378">Hydrolase</keyword>
<dbReference type="GO" id="GO:0004523">
    <property type="term" value="F:RNA-DNA hybrid ribonuclease activity"/>
    <property type="evidence" value="ECO:0007669"/>
    <property type="project" value="InterPro"/>
</dbReference>
<feature type="domain" description="Integrase-type" evidence="16">
    <location>
        <begin position="906"/>
        <end position="947"/>
    </location>
</feature>
<dbReference type="InterPro" id="IPR017856">
    <property type="entry name" value="Integrase-like_N"/>
</dbReference>
<evidence type="ECO:0000256" key="2">
    <source>
        <dbReference type="ARBA" id="ARBA00022679"/>
    </source>
</evidence>
<dbReference type="InterPro" id="IPR018154">
    <property type="entry name" value="TLV/ENV_coat_polyprotein"/>
</dbReference>
<dbReference type="Pfam" id="PF00552">
    <property type="entry name" value="IN_DBD_C"/>
    <property type="match status" value="1"/>
</dbReference>
<evidence type="ECO:0000256" key="12">
    <source>
        <dbReference type="ARBA" id="ARBA00023268"/>
    </source>
</evidence>
<evidence type="ECO:0000313" key="21">
    <source>
        <dbReference type="Proteomes" id="UP000269221"/>
    </source>
</evidence>
<dbReference type="InterPro" id="IPR003308">
    <property type="entry name" value="Integrase_Zn-bd_dom_N"/>
</dbReference>
<dbReference type="SUPFAM" id="SSF58069">
    <property type="entry name" value="Virus ectodomain"/>
    <property type="match status" value="1"/>
</dbReference>
<dbReference type="GO" id="GO:0003677">
    <property type="term" value="F:DNA binding"/>
    <property type="evidence" value="ECO:0007669"/>
    <property type="project" value="UniProtKB-KW"/>
</dbReference>
<evidence type="ECO:0000256" key="5">
    <source>
        <dbReference type="ARBA" id="ARBA00022723"/>
    </source>
</evidence>
<dbReference type="InterPro" id="IPR036397">
    <property type="entry name" value="RNaseH_sf"/>
</dbReference>